<name>A0ABN2KVP4_9MICO</name>
<comment type="caution">
    <text evidence="2">The sequence shown here is derived from an EMBL/GenBank/DDBJ whole genome shotgun (WGS) entry which is preliminary data.</text>
</comment>
<evidence type="ECO:0000313" key="2">
    <source>
        <dbReference type="EMBL" id="GAA1767397.1"/>
    </source>
</evidence>
<evidence type="ECO:0000256" key="1">
    <source>
        <dbReference type="SAM" id="MobiDB-lite"/>
    </source>
</evidence>
<feature type="compositionally biased region" description="Polar residues" evidence="1">
    <location>
        <begin position="101"/>
        <end position="113"/>
    </location>
</feature>
<accession>A0ABN2KVP4</accession>
<gene>
    <name evidence="2" type="ORF">GCM10009810_27640</name>
</gene>
<feature type="region of interest" description="Disordered" evidence="1">
    <location>
        <begin position="163"/>
        <end position="187"/>
    </location>
</feature>
<feature type="region of interest" description="Disordered" evidence="1">
    <location>
        <begin position="71"/>
        <end position="117"/>
    </location>
</feature>
<feature type="compositionally biased region" description="Polar residues" evidence="1">
    <location>
        <begin position="174"/>
        <end position="187"/>
    </location>
</feature>
<protein>
    <submittedName>
        <fullName evidence="2">Uncharacterized protein</fullName>
    </submittedName>
</protein>
<proteinExistence type="predicted"/>
<keyword evidence="3" id="KW-1185">Reference proteome</keyword>
<organism evidence="2 3">
    <name type="scientific">Nostocoides vanveenii</name>
    <dbReference type="NCBI Taxonomy" id="330835"/>
    <lineage>
        <taxon>Bacteria</taxon>
        <taxon>Bacillati</taxon>
        <taxon>Actinomycetota</taxon>
        <taxon>Actinomycetes</taxon>
        <taxon>Micrococcales</taxon>
        <taxon>Intrasporangiaceae</taxon>
        <taxon>Nostocoides</taxon>
    </lineage>
</organism>
<evidence type="ECO:0000313" key="3">
    <source>
        <dbReference type="Proteomes" id="UP001501475"/>
    </source>
</evidence>
<sequence>MWRHPAARVAAAAAAAVAVAGGYLLSPLGSTPAFAVTTGPDGEVTVTVSRLEGADALERALADAGIPADVTFPPQGKECADGRYADAPRPSGSSPGRVLMSATSSSTGGQSISVPKDAVGSGQTLVLESMWPADGTWAMRVGIASGPVGDCVEVPYAAPAAQVDLSRPPAGPTSGATSVSGLPNPTG</sequence>
<dbReference type="Proteomes" id="UP001501475">
    <property type="component" value="Unassembled WGS sequence"/>
</dbReference>
<reference evidence="2 3" key="1">
    <citation type="journal article" date="2019" name="Int. J. Syst. Evol. Microbiol.">
        <title>The Global Catalogue of Microorganisms (GCM) 10K type strain sequencing project: providing services to taxonomists for standard genome sequencing and annotation.</title>
        <authorList>
            <consortium name="The Broad Institute Genomics Platform"/>
            <consortium name="The Broad Institute Genome Sequencing Center for Infectious Disease"/>
            <person name="Wu L."/>
            <person name="Ma J."/>
        </authorList>
    </citation>
    <scope>NUCLEOTIDE SEQUENCE [LARGE SCALE GENOMIC DNA]</scope>
    <source>
        <strain evidence="2 3">JCM 15591</strain>
    </source>
</reference>
<dbReference type="EMBL" id="BAAAPN010000057">
    <property type="protein sequence ID" value="GAA1767397.1"/>
    <property type="molecule type" value="Genomic_DNA"/>
</dbReference>